<organism evidence="1 2">
    <name type="scientific">Chryseobacterium tructae</name>
    <dbReference type="NCBI Taxonomy" id="1037380"/>
    <lineage>
        <taxon>Bacteria</taxon>
        <taxon>Pseudomonadati</taxon>
        <taxon>Bacteroidota</taxon>
        <taxon>Flavobacteriia</taxon>
        <taxon>Flavobacteriales</taxon>
        <taxon>Weeksellaceae</taxon>
        <taxon>Chryseobacterium group</taxon>
        <taxon>Chryseobacterium</taxon>
    </lineage>
</organism>
<dbReference type="RefSeq" id="WP_290300913.1">
    <property type="nucleotide sequence ID" value="NZ_JAUFQR010000001.1"/>
</dbReference>
<evidence type="ECO:0000313" key="2">
    <source>
        <dbReference type="Proteomes" id="UP001595735"/>
    </source>
</evidence>
<evidence type="ECO:0000313" key="1">
    <source>
        <dbReference type="EMBL" id="MFC3758819.1"/>
    </source>
</evidence>
<comment type="caution">
    <text evidence="1">The sequence shown here is derived from an EMBL/GenBank/DDBJ whole genome shotgun (WGS) entry which is preliminary data.</text>
</comment>
<reference evidence="2" key="1">
    <citation type="journal article" date="2019" name="Int. J. Syst. Evol. Microbiol.">
        <title>The Global Catalogue of Microorganisms (GCM) 10K type strain sequencing project: providing services to taxonomists for standard genome sequencing and annotation.</title>
        <authorList>
            <consortium name="The Broad Institute Genomics Platform"/>
            <consortium name="The Broad Institute Genome Sequencing Center for Infectious Disease"/>
            <person name="Wu L."/>
            <person name="Ma J."/>
        </authorList>
    </citation>
    <scope>NUCLEOTIDE SEQUENCE [LARGE SCALE GENOMIC DNA]</scope>
    <source>
        <strain evidence="2">CECT 7798</strain>
    </source>
</reference>
<protein>
    <recommendedName>
        <fullName evidence="3">YD repeat-containing protein</fullName>
    </recommendedName>
</protein>
<evidence type="ECO:0008006" key="3">
    <source>
        <dbReference type="Google" id="ProtNLM"/>
    </source>
</evidence>
<dbReference type="Gene3D" id="2.180.10.10">
    <property type="entry name" value="RHS repeat-associated core"/>
    <property type="match status" value="1"/>
</dbReference>
<name>A0ABV7Y346_9FLAO</name>
<dbReference type="Proteomes" id="UP001595735">
    <property type="component" value="Unassembled WGS sequence"/>
</dbReference>
<dbReference type="EMBL" id="JBHRYO010000002">
    <property type="protein sequence ID" value="MFC3758819.1"/>
    <property type="molecule type" value="Genomic_DNA"/>
</dbReference>
<sequence length="399" mass="47242">MISCQSKKYNKETNTIANQFTIKEQFPNHQTAFEKNGDQIVFFASGKQHEMYAKVNLKSHLFDIQNVALFNTDHLLDISHSMYFLPEKYSTFYKYPIGRSGTAGGDFFTTIEFNELGLIKSIEKNLPDSKDKYLYKYNKYGQLLKIVEDKMIDKMLLENTYDENGRLISQKKDNKDTKLEREFSYDKNDNIIKESIKEKEVASNGKVIKDGKYTLLYQYNKGQIVRKYTENEDHVIDFEYNPTGDKLISIIEYYGVLDKNDTKKWINHFTKTVYTYNDNQITEERKYEYHIINSSVFTNKKWIPITIEEQKKLGWQKFKDQSEIPLSGIEKKYSYQSNEINVDINKYSFSITLAKGKSEKNKELLDSETIKYRLDNIGRIIKQEVYNKKELVKTQEFYY</sequence>
<keyword evidence="2" id="KW-1185">Reference proteome</keyword>
<proteinExistence type="predicted"/>
<accession>A0ABV7Y346</accession>
<gene>
    <name evidence="1" type="ORF">ACFONJ_22860</name>
</gene>